<keyword evidence="1" id="KW-0805">Transcription regulation</keyword>
<sequence length="294" mass="34653">MKENNIPKYSLQQSFAKGNHLIEMIVNDGTAFQKRKVNHLVPHRKDYYMFVLVRNGSSRHWIDTTPYTIKKNTLYISSPWQVQVKEQTEPLEGILLSFTEEFLNLDDDKTLRQLPVIQNPFNAHELSLQPQDFSFIEDLLLKMWVEYQTGSEWRNTMLLSYLRVLSIYSSRLYTEQISKSAGTNERKLLTDFKKLINEQFSTLHQVADYAPLLNKTAGYLNEVVKQQSGKTAIEHIHERILLEAKRKLLHTEFSIKEIAYDLGFEDVAYFTRFFKRLTEQTPAVFRQAIREMYK</sequence>
<dbReference type="InterPro" id="IPR020449">
    <property type="entry name" value="Tscrpt_reg_AraC-type_HTH"/>
</dbReference>
<dbReference type="Pfam" id="PF12833">
    <property type="entry name" value="HTH_18"/>
    <property type="match status" value="1"/>
</dbReference>
<evidence type="ECO:0000256" key="1">
    <source>
        <dbReference type="ARBA" id="ARBA00023015"/>
    </source>
</evidence>
<keyword evidence="6" id="KW-1185">Reference proteome</keyword>
<dbReference type="Proteomes" id="UP000192796">
    <property type="component" value="Unassembled WGS sequence"/>
</dbReference>
<proteinExistence type="predicted"/>
<dbReference type="STRING" id="1703345.A3860_23860"/>
<dbReference type="PANTHER" id="PTHR43280">
    <property type="entry name" value="ARAC-FAMILY TRANSCRIPTIONAL REGULATOR"/>
    <property type="match status" value="1"/>
</dbReference>
<reference evidence="5 6" key="1">
    <citation type="submission" date="2016-03" db="EMBL/GenBank/DDBJ databases">
        <title>Niastella vici sp. nov., isolated from farmland soil.</title>
        <authorList>
            <person name="Chen L."/>
            <person name="Wang D."/>
            <person name="Yang S."/>
            <person name="Wang G."/>
        </authorList>
    </citation>
    <scope>NUCLEOTIDE SEQUENCE [LARGE SCALE GENOMIC DNA]</scope>
    <source>
        <strain evidence="5 6">DJ57</strain>
    </source>
</reference>
<evidence type="ECO:0000256" key="3">
    <source>
        <dbReference type="ARBA" id="ARBA00023163"/>
    </source>
</evidence>
<dbReference type="GO" id="GO:0003700">
    <property type="term" value="F:DNA-binding transcription factor activity"/>
    <property type="evidence" value="ECO:0007669"/>
    <property type="project" value="InterPro"/>
</dbReference>
<evidence type="ECO:0000259" key="4">
    <source>
        <dbReference type="PROSITE" id="PS01124"/>
    </source>
</evidence>
<feature type="domain" description="HTH araC/xylS-type" evidence="4">
    <location>
        <begin position="190"/>
        <end position="288"/>
    </location>
</feature>
<dbReference type="InterPro" id="IPR037923">
    <property type="entry name" value="HTH-like"/>
</dbReference>
<dbReference type="PANTHER" id="PTHR43280:SF32">
    <property type="entry name" value="TRANSCRIPTIONAL REGULATORY PROTEIN"/>
    <property type="match status" value="1"/>
</dbReference>
<accession>A0A1V9FYJ0</accession>
<dbReference type="PRINTS" id="PR00032">
    <property type="entry name" value="HTHARAC"/>
</dbReference>
<dbReference type="SUPFAM" id="SSF51215">
    <property type="entry name" value="Regulatory protein AraC"/>
    <property type="match status" value="1"/>
</dbReference>
<dbReference type="AlphaFoldDB" id="A0A1V9FYJ0"/>
<dbReference type="InterPro" id="IPR018060">
    <property type="entry name" value="HTH_AraC"/>
</dbReference>
<keyword evidence="3" id="KW-0804">Transcription</keyword>
<evidence type="ECO:0000313" key="6">
    <source>
        <dbReference type="Proteomes" id="UP000192796"/>
    </source>
</evidence>
<protein>
    <submittedName>
        <fullName evidence="5">AraC family transcriptional regulator</fullName>
    </submittedName>
</protein>
<dbReference type="GO" id="GO:0043565">
    <property type="term" value="F:sequence-specific DNA binding"/>
    <property type="evidence" value="ECO:0007669"/>
    <property type="project" value="InterPro"/>
</dbReference>
<gene>
    <name evidence="5" type="ORF">A3860_23860</name>
</gene>
<dbReference type="SUPFAM" id="SSF46689">
    <property type="entry name" value="Homeodomain-like"/>
    <property type="match status" value="1"/>
</dbReference>
<dbReference type="PROSITE" id="PS01124">
    <property type="entry name" value="HTH_ARAC_FAMILY_2"/>
    <property type="match status" value="1"/>
</dbReference>
<dbReference type="InterPro" id="IPR009057">
    <property type="entry name" value="Homeodomain-like_sf"/>
</dbReference>
<dbReference type="SMART" id="SM00342">
    <property type="entry name" value="HTH_ARAC"/>
    <property type="match status" value="1"/>
</dbReference>
<evidence type="ECO:0000256" key="2">
    <source>
        <dbReference type="ARBA" id="ARBA00023125"/>
    </source>
</evidence>
<name>A0A1V9FYJ0_9BACT</name>
<dbReference type="Gene3D" id="1.10.10.60">
    <property type="entry name" value="Homeodomain-like"/>
    <property type="match status" value="1"/>
</dbReference>
<dbReference type="RefSeq" id="WP_081147648.1">
    <property type="nucleotide sequence ID" value="NZ_LVYD01000045.1"/>
</dbReference>
<evidence type="ECO:0000313" key="5">
    <source>
        <dbReference type="EMBL" id="OQP63387.1"/>
    </source>
</evidence>
<keyword evidence="2" id="KW-0238">DNA-binding</keyword>
<comment type="caution">
    <text evidence="5">The sequence shown here is derived from an EMBL/GenBank/DDBJ whole genome shotgun (WGS) entry which is preliminary data.</text>
</comment>
<organism evidence="5 6">
    <name type="scientific">Niastella vici</name>
    <dbReference type="NCBI Taxonomy" id="1703345"/>
    <lineage>
        <taxon>Bacteria</taxon>
        <taxon>Pseudomonadati</taxon>
        <taxon>Bacteroidota</taxon>
        <taxon>Chitinophagia</taxon>
        <taxon>Chitinophagales</taxon>
        <taxon>Chitinophagaceae</taxon>
        <taxon>Niastella</taxon>
    </lineage>
</organism>
<dbReference type="EMBL" id="LVYD01000045">
    <property type="protein sequence ID" value="OQP63387.1"/>
    <property type="molecule type" value="Genomic_DNA"/>
</dbReference>
<dbReference type="OrthoDB" id="2585681at2"/>